<dbReference type="AlphaFoldDB" id="A0A8K0S6B1"/>
<sequence length="95" mass="10780">MCHLKPLSVLSSFFFVSSMMARSSRLSHSVRHIQSFFTVSVSTLLYSTRHFLVVIGSLLVPTTSYRGTLKNDDHRSSGKSTLFMTGIFRCMRSLR</sequence>
<name>A0A8K0S6B1_9HYPO</name>
<proteinExistence type="predicted"/>
<protein>
    <submittedName>
        <fullName evidence="1">Uncharacterized protein</fullName>
    </submittedName>
</protein>
<dbReference type="Proteomes" id="UP000813427">
    <property type="component" value="Unassembled WGS sequence"/>
</dbReference>
<dbReference type="EMBL" id="JAGPXF010000001">
    <property type="protein sequence ID" value="KAH7261918.1"/>
    <property type="molecule type" value="Genomic_DNA"/>
</dbReference>
<evidence type="ECO:0000313" key="1">
    <source>
        <dbReference type="EMBL" id="KAH7261918.1"/>
    </source>
</evidence>
<gene>
    <name evidence="1" type="ORF">BKA59DRAFT_6345</name>
</gene>
<keyword evidence="2" id="KW-1185">Reference proteome</keyword>
<accession>A0A8K0S6B1</accession>
<comment type="caution">
    <text evidence="1">The sequence shown here is derived from an EMBL/GenBank/DDBJ whole genome shotgun (WGS) entry which is preliminary data.</text>
</comment>
<organism evidence="1 2">
    <name type="scientific">Fusarium tricinctum</name>
    <dbReference type="NCBI Taxonomy" id="61284"/>
    <lineage>
        <taxon>Eukaryota</taxon>
        <taxon>Fungi</taxon>
        <taxon>Dikarya</taxon>
        <taxon>Ascomycota</taxon>
        <taxon>Pezizomycotina</taxon>
        <taxon>Sordariomycetes</taxon>
        <taxon>Hypocreomycetidae</taxon>
        <taxon>Hypocreales</taxon>
        <taxon>Nectriaceae</taxon>
        <taxon>Fusarium</taxon>
        <taxon>Fusarium tricinctum species complex</taxon>
    </lineage>
</organism>
<reference evidence="1" key="1">
    <citation type="journal article" date="2021" name="Nat. Commun.">
        <title>Genetic determinants of endophytism in the Arabidopsis root mycobiome.</title>
        <authorList>
            <person name="Mesny F."/>
            <person name="Miyauchi S."/>
            <person name="Thiergart T."/>
            <person name="Pickel B."/>
            <person name="Atanasova L."/>
            <person name="Karlsson M."/>
            <person name="Huettel B."/>
            <person name="Barry K.W."/>
            <person name="Haridas S."/>
            <person name="Chen C."/>
            <person name="Bauer D."/>
            <person name="Andreopoulos W."/>
            <person name="Pangilinan J."/>
            <person name="LaButti K."/>
            <person name="Riley R."/>
            <person name="Lipzen A."/>
            <person name="Clum A."/>
            <person name="Drula E."/>
            <person name="Henrissat B."/>
            <person name="Kohler A."/>
            <person name="Grigoriev I.V."/>
            <person name="Martin F.M."/>
            <person name="Hacquard S."/>
        </authorList>
    </citation>
    <scope>NUCLEOTIDE SEQUENCE</scope>
    <source>
        <strain evidence="1">MPI-SDFR-AT-0068</strain>
    </source>
</reference>
<evidence type="ECO:0000313" key="2">
    <source>
        <dbReference type="Proteomes" id="UP000813427"/>
    </source>
</evidence>